<dbReference type="GO" id="GO:0016740">
    <property type="term" value="F:transferase activity"/>
    <property type="evidence" value="ECO:0007669"/>
    <property type="project" value="UniProtKB-KW"/>
</dbReference>
<evidence type="ECO:0000313" key="12">
    <source>
        <dbReference type="EMBL" id="RGX12427.1"/>
    </source>
</evidence>
<dbReference type="PANTHER" id="PTHR30040:SF2">
    <property type="entry name" value="FAD:PROTEIN FMN TRANSFERASE"/>
    <property type="match status" value="1"/>
</dbReference>
<accession>A0A413EWZ5</accession>
<evidence type="ECO:0000256" key="5">
    <source>
        <dbReference type="ARBA" id="ARBA00022679"/>
    </source>
</evidence>
<dbReference type="RefSeq" id="WP_117512184.1">
    <property type="nucleotide sequence ID" value="NZ_CAAKNR010000210.1"/>
</dbReference>
<comment type="caution">
    <text evidence="12">The sequence shown here is derived from an EMBL/GenBank/DDBJ whole genome shotgun (WGS) entry which is preliminary data.</text>
</comment>
<dbReference type="EC" id="2.7.1.180" evidence="2"/>
<organism evidence="12 13">
    <name type="scientific">Bacteroides ovatus</name>
    <dbReference type="NCBI Taxonomy" id="28116"/>
    <lineage>
        <taxon>Bacteria</taxon>
        <taxon>Pseudomonadati</taxon>
        <taxon>Bacteroidota</taxon>
        <taxon>Bacteroidia</taxon>
        <taxon>Bacteroidales</taxon>
        <taxon>Bacteroidaceae</taxon>
        <taxon>Bacteroides</taxon>
    </lineage>
</organism>
<keyword evidence="7" id="KW-0274">FAD</keyword>
<evidence type="ECO:0000256" key="1">
    <source>
        <dbReference type="ARBA" id="ARBA00001946"/>
    </source>
</evidence>
<dbReference type="Pfam" id="PF02424">
    <property type="entry name" value="ApbE"/>
    <property type="match status" value="1"/>
</dbReference>
<evidence type="ECO:0000256" key="8">
    <source>
        <dbReference type="ARBA" id="ARBA00022842"/>
    </source>
</evidence>
<dbReference type="EMBL" id="VWFC01000008">
    <property type="protein sequence ID" value="KAB1327637.1"/>
    <property type="molecule type" value="Genomic_DNA"/>
</dbReference>
<dbReference type="GO" id="GO:0046872">
    <property type="term" value="F:metal ion binding"/>
    <property type="evidence" value="ECO:0007669"/>
    <property type="project" value="UniProtKB-KW"/>
</dbReference>
<dbReference type="PANTHER" id="PTHR30040">
    <property type="entry name" value="THIAMINE BIOSYNTHESIS LIPOPROTEIN APBE"/>
    <property type="match status" value="1"/>
</dbReference>
<evidence type="ECO:0000256" key="4">
    <source>
        <dbReference type="ARBA" id="ARBA00022630"/>
    </source>
</evidence>
<evidence type="ECO:0000313" key="14">
    <source>
        <dbReference type="Proteomes" id="UP000375690"/>
    </source>
</evidence>
<name>A0A413EWZ5_BACOV</name>
<keyword evidence="4" id="KW-0285">Flavoprotein</keyword>
<dbReference type="Proteomes" id="UP000286031">
    <property type="component" value="Unassembled WGS sequence"/>
</dbReference>
<dbReference type="Proteomes" id="UP000375690">
    <property type="component" value="Unassembled WGS sequence"/>
</dbReference>
<dbReference type="InterPro" id="IPR003374">
    <property type="entry name" value="ApbE-like_sf"/>
</dbReference>
<keyword evidence="5 12" id="KW-0808">Transferase</keyword>
<evidence type="ECO:0000256" key="7">
    <source>
        <dbReference type="ARBA" id="ARBA00022827"/>
    </source>
</evidence>
<dbReference type="InterPro" id="IPR024932">
    <property type="entry name" value="ApbE"/>
</dbReference>
<dbReference type="Gene3D" id="3.10.520.10">
    <property type="entry name" value="ApbE-like domains"/>
    <property type="match status" value="1"/>
</dbReference>
<keyword evidence="6" id="KW-0479">Metal-binding</keyword>
<gene>
    <name evidence="12" type="ORF">DWV35_03785</name>
    <name evidence="11" type="ORF">F3B53_09145</name>
</gene>
<evidence type="ECO:0000256" key="9">
    <source>
        <dbReference type="ARBA" id="ARBA00031306"/>
    </source>
</evidence>
<sequence>MQVPIQHIYKPSHDGNGLLYAWFLSMHTRVDIILYSQKAEEELLLVVNRMYDALCRLEKIANFYDPASELSFVNRTASVSPVVLSEELYSMIDLCLEYNEKTLGCFDVTVHSENYNQNTIHSVHLSPEDHSIYYSQPGIAVNLSGFLKGYALETIKTILNECVIENALINMGNSSVLALGNHPVGTGWRVNDILLYDECLTTSGNDSPERRHIVSPQDGKLVEGARQISVVTTNGAIGEILSTALFAADSEQRKALMGIYAHCRVYIYPPCWTYIPTIAVLESL</sequence>
<evidence type="ECO:0000313" key="13">
    <source>
        <dbReference type="Proteomes" id="UP000286031"/>
    </source>
</evidence>
<reference evidence="11 14" key="2">
    <citation type="journal article" date="2019" name="Nat. Med.">
        <title>A library of human gut bacterial isolates paired with longitudinal multiomics data enables mechanistic microbiome research.</title>
        <authorList>
            <person name="Poyet M."/>
            <person name="Groussin M."/>
            <person name="Gibbons S.M."/>
            <person name="Avila-Pacheco J."/>
            <person name="Jiang X."/>
            <person name="Kearney S.M."/>
            <person name="Perrotta A.R."/>
            <person name="Berdy B."/>
            <person name="Zhao S."/>
            <person name="Lieberman T.D."/>
            <person name="Swanson P.K."/>
            <person name="Smith M."/>
            <person name="Roesemann S."/>
            <person name="Alexander J.E."/>
            <person name="Rich S.A."/>
            <person name="Livny J."/>
            <person name="Vlamakis H."/>
            <person name="Clish C."/>
            <person name="Bullock K."/>
            <person name="Deik A."/>
            <person name="Scott J."/>
            <person name="Pierce K.A."/>
            <person name="Xavier R.J."/>
            <person name="Alm E.J."/>
        </authorList>
    </citation>
    <scope>NUCLEOTIDE SEQUENCE [LARGE SCALE GENOMIC DNA]</scope>
    <source>
        <strain evidence="11 14">BIOML-A2</strain>
    </source>
</reference>
<evidence type="ECO:0000256" key="3">
    <source>
        <dbReference type="ARBA" id="ARBA00016337"/>
    </source>
</evidence>
<keyword evidence="8" id="KW-0460">Magnesium</keyword>
<dbReference type="SUPFAM" id="SSF143631">
    <property type="entry name" value="ApbE-like"/>
    <property type="match status" value="1"/>
</dbReference>
<evidence type="ECO:0000256" key="10">
    <source>
        <dbReference type="ARBA" id="ARBA00048540"/>
    </source>
</evidence>
<comment type="cofactor">
    <cofactor evidence="1">
        <name>Mg(2+)</name>
        <dbReference type="ChEBI" id="CHEBI:18420"/>
    </cofactor>
</comment>
<evidence type="ECO:0000313" key="11">
    <source>
        <dbReference type="EMBL" id="KAB1327637.1"/>
    </source>
</evidence>
<reference evidence="12 13" key="1">
    <citation type="submission" date="2018-08" db="EMBL/GenBank/DDBJ databases">
        <title>A genome reference for cultivated species of the human gut microbiota.</title>
        <authorList>
            <person name="Zou Y."/>
            <person name="Xue W."/>
            <person name="Luo G."/>
        </authorList>
    </citation>
    <scope>NUCLEOTIDE SEQUENCE [LARGE SCALE GENOMIC DNA]</scope>
    <source>
        <strain evidence="12 13">AF04-46</strain>
    </source>
</reference>
<proteinExistence type="predicted"/>
<dbReference type="AlphaFoldDB" id="A0A413EWZ5"/>
<comment type="catalytic activity">
    <reaction evidence="10">
        <text>L-threonyl-[protein] + FAD = FMN-L-threonyl-[protein] + AMP + H(+)</text>
        <dbReference type="Rhea" id="RHEA:36847"/>
        <dbReference type="Rhea" id="RHEA-COMP:11060"/>
        <dbReference type="Rhea" id="RHEA-COMP:11061"/>
        <dbReference type="ChEBI" id="CHEBI:15378"/>
        <dbReference type="ChEBI" id="CHEBI:30013"/>
        <dbReference type="ChEBI" id="CHEBI:57692"/>
        <dbReference type="ChEBI" id="CHEBI:74257"/>
        <dbReference type="ChEBI" id="CHEBI:456215"/>
        <dbReference type="EC" id="2.7.1.180"/>
    </reaction>
</comment>
<protein>
    <recommendedName>
        <fullName evidence="3">FAD:protein FMN transferase</fullName>
        <ecNumber evidence="2">2.7.1.180</ecNumber>
    </recommendedName>
    <alternativeName>
        <fullName evidence="9">Flavin transferase</fullName>
    </alternativeName>
</protein>
<evidence type="ECO:0000256" key="2">
    <source>
        <dbReference type="ARBA" id="ARBA00011955"/>
    </source>
</evidence>
<dbReference type="EMBL" id="QSBI01000003">
    <property type="protein sequence ID" value="RGX12427.1"/>
    <property type="molecule type" value="Genomic_DNA"/>
</dbReference>
<evidence type="ECO:0000256" key="6">
    <source>
        <dbReference type="ARBA" id="ARBA00022723"/>
    </source>
</evidence>